<keyword evidence="3" id="KW-0547">Nucleotide-binding</keyword>
<dbReference type="SUPFAM" id="SSF48403">
    <property type="entry name" value="Ankyrin repeat"/>
    <property type="match status" value="2"/>
</dbReference>
<dbReference type="GO" id="GO:0005524">
    <property type="term" value="F:ATP binding"/>
    <property type="evidence" value="ECO:0007669"/>
    <property type="project" value="UniProtKB-KW"/>
</dbReference>
<keyword evidence="5" id="KW-0067">ATP-binding</keyword>
<evidence type="ECO:0000313" key="9">
    <source>
        <dbReference type="EMBL" id="AUW30964.1"/>
    </source>
</evidence>
<evidence type="ECO:0000256" key="3">
    <source>
        <dbReference type="ARBA" id="ARBA00022741"/>
    </source>
</evidence>
<dbReference type="Gene3D" id="1.10.510.10">
    <property type="entry name" value="Transferase(Phosphotransferase) domain 1"/>
    <property type="match status" value="2"/>
</dbReference>
<evidence type="ECO:0000256" key="1">
    <source>
        <dbReference type="ARBA" id="ARBA00022527"/>
    </source>
</evidence>
<dbReference type="InterPro" id="IPR002110">
    <property type="entry name" value="Ankyrin_rpt"/>
</dbReference>
<dbReference type="PROSITE" id="PS50088">
    <property type="entry name" value="ANK_REPEAT"/>
    <property type="match status" value="1"/>
</dbReference>
<dbReference type="GO" id="GO:0004674">
    <property type="term" value="F:protein serine/threonine kinase activity"/>
    <property type="evidence" value="ECO:0007669"/>
    <property type="project" value="UniProtKB-KW"/>
</dbReference>
<evidence type="ECO:0000256" key="7">
    <source>
        <dbReference type="SAM" id="MobiDB-lite"/>
    </source>
</evidence>
<feature type="compositionally biased region" description="Polar residues" evidence="7">
    <location>
        <begin position="378"/>
        <end position="399"/>
    </location>
</feature>
<sequence>MASMTILPHTLTGSRDLRYRNDQSLVITLDHFKLEAEQLPEYTQHTHYKSDRSHGLRRLKVVKRWRKKHDIGEGAFGTVWLEVEEDGSERAVKAISRRLCSYSKIDYKKELAAMAILSKYEELFVAFQGWFEGPEHIFVAMEYFKHGDLQRHMDRKMPEIQNIFVVDTDPIFWVKIGDFGITKRILNEQTFLRTEIGTLDYLAPEVLGYVEEETSRYTNAVDLWSLGCICHRLLTLESPFPKMTALARYCLGMTELPIEALYKNTITEEAITLVKDLMNAQPSERINAEAALHSIWLKDVESLDSTFTVQSESRLPASTDDVLAVHDADLPQDSKLPETSIDTRKKRRGALYIETPLTTKNGQSPQSTVPFRTALEQQISNTESKQQEGSSSMSMNNGIPISPSALGEDDPDASSLKSFLDAGFDLENYNVDSQGYAVKAFEWAARQPTSDCLDLLLRKSHMIDVTASLYWAVQENVLIAVQAIVEATHIDINTQTYHGLNIFHRACMYGHEKIARYLIENGAHVNACDTSGMTPLDCVSYADRKARGPIKALLEEHGALERHIPLAITPTINELMISGPEPDLARNRPKLQMDLTFEPIMTLQELPADVLSRDECLPARFRMAGHYPHVLALADHAFRWAAKEDAEDLMVYVLEHGAPVDFNALLRSAEVTCNPQAIALLEAKRAATDPLHSFTNPLLTACFYGQIDAVVALLDRVPSKTKVLRSKDHRGETALHKVANGRCVYYHPKDRIRERDELVSLLLRQGADPNQRDMNGKTPLFSAAVDTTQPSSSDDEVSSLECEVPSGDETGKRLAYKAEKVDRHKVSWWRSLLKSEQRSLR</sequence>
<protein>
    <submittedName>
        <fullName evidence="9">Putative serine/threonine-protein kinase</fullName>
    </submittedName>
</protein>
<organism evidence="9">
    <name type="scientific">Cladonia uncialis subsp. uncialis</name>
    <dbReference type="NCBI Taxonomy" id="180999"/>
    <lineage>
        <taxon>Eukaryota</taxon>
        <taxon>Fungi</taxon>
        <taxon>Dikarya</taxon>
        <taxon>Ascomycota</taxon>
        <taxon>Pezizomycotina</taxon>
        <taxon>Lecanoromycetes</taxon>
        <taxon>OSLEUM clade</taxon>
        <taxon>Lecanoromycetidae</taxon>
        <taxon>Lecanorales</taxon>
        <taxon>Lecanorineae</taxon>
        <taxon>Cladoniaceae</taxon>
        <taxon>Cladonia</taxon>
    </lineage>
</organism>
<evidence type="ECO:0000256" key="4">
    <source>
        <dbReference type="ARBA" id="ARBA00022777"/>
    </source>
</evidence>
<dbReference type="EMBL" id="MG777484">
    <property type="protein sequence ID" value="AUW30964.1"/>
    <property type="molecule type" value="Genomic_DNA"/>
</dbReference>
<reference evidence="9" key="1">
    <citation type="submission" date="2017-12" db="EMBL/GenBank/DDBJ databases">
        <title>Genome Sequencing Reveals a Rich Biosynthetic Potential.</title>
        <authorList>
            <person name="Bertrand R.L."/>
            <person name="Abdel-Hameed M.E."/>
            <person name="Sorensen J.L."/>
        </authorList>
    </citation>
    <scope>NUCLEOTIDE SEQUENCE</scope>
</reference>
<dbReference type="AlphaFoldDB" id="A0A2K9YDN5"/>
<dbReference type="InterPro" id="IPR050205">
    <property type="entry name" value="CDPK_Ser/Thr_kinases"/>
</dbReference>
<evidence type="ECO:0000256" key="6">
    <source>
        <dbReference type="PROSITE-ProRule" id="PRU00023"/>
    </source>
</evidence>
<dbReference type="PANTHER" id="PTHR24349">
    <property type="entry name" value="SERINE/THREONINE-PROTEIN KINASE"/>
    <property type="match status" value="1"/>
</dbReference>
<keyword evidence="1" id="KW-0723">Serine/threonine-protein kinase</keyword>
<accession>A0A2K9YDN5</accession>
<dbReference type="SUPFAM" id="SSF56112">
    <property type="entry name" value="Protein kinase-like (PK-like)"/>
    <property type="match status" value="1"/>
</dbReference>
<dbReference type="PROSITE" id="PS50297">
    <property type="entry name" value="ANK_REP_REGION"/>
    <property type="match status" value="1"/>
</dbReference>
<dbReference type="PROSITE" id="PS50011">
    <property type="entry name" value="PROTEIN_KINASE_DOM"/>
    <property type="match status" value="1"/>
</dbReference>
<evidence type="ECO:0000256" key="5">
    <source>
        <dbReference type="ARBA" id="ARBA00022840"/>
    </source>
</evidence>
<feature type="repeat" description="ANK" evidence="6">
    <location>
        <begin position="498"/>
        <end position="530"/>
    </location>
</feature>
<keyword evidence="6" id="KW-0040">ANK repeat</keyword>
<proteinExistence type="predicted"/>
<keyword evidence="4 9" id="KW-0418">Kinase</keyword>
<evidence type="ECO:0000259" key="8">
    <source>
        <dbReference type="PROSITE" id="PS50011"/>
    </source>
</evidence>
<keyword evidence="2" id="KW-0808">Transferase</keyword>
<feature type="domain" description="Protein kinase" evidence="8">
    <location>
        <begin position="65"/>
        <end position="297"/>
    </location>
</feature>
<dbReference type="Pfam" id="PF00069">
    <property type="entry name" value="Pkinase"/>
    <property type="match status" value="2"/>
</dbReference>
<name>A0A2K9YDN5_CLAUC</name>
<feature type="region of interest" description="Disordered" evidence="7">
    <location>
        <begin position="786"/>
        <end position="808"/>
    </location>
</feature>
<dbReference type="Pfam" id="PF13637">
    <property type="entry name" value="Ank_4"/>
    <property type="match status" value="1"/>
</dbReference>
<dbReference type="Gene3D" id="1.25.40.20">
    <property type="entry name" value="Ankyrin repeat-containing domain"/>
    <property type="match status" value="2"/>
</dbReference>
<dbReference type="InterPro" id="IPR000719">
    <property type="entry name" value="Prot_kinase_dom"/>
</dbReference>
<dbReference type="SMART" id="SM00248">
    <property type="entry name" value="ANK"/>
    <property type="match status" value="5"/>
</dbReference>
<evidence type="ECO:0000256" key="2">
    <source>
        <dbReference type="ARBA" id="ARBA00022679"/>
    </source>
</evidence>
<dbReference type="Pfam" id="PF00023">
    <property type="entry name" value="Ank"/>
    <property type="match status" value="1"/>
</dbReference>
<dbReference type="InterPro" id="IPR036770">
    <property type="entry name" value="Ankyrin_rpt-contain_sf"/>
</dbReference>
<feature type="region of interest" description="Disordered" evidence="7">
    <location>
        <begin position="378"/>
        <end position="412"/>
    </location>
</feature>
<dbReference type="InterPro" id="IPR011009">
    <property type="entry name" value="Kinase-like_dom_sf"/>
</dbReference>